<dbReference type="InterPro" id="IPR007652">
    <property type="entry name" value="A1-4-GlycosylTfrase_dom"/>
</dbReference>
<dbReference type="Gene3D" id="3.90.550.20">
    <property type="match status" value="1"/>
</dbReference>
<dbReference type="EMBL" id="GEZM01033032">
    <property type="protein sequence ID" value="JAV84458.1"/>
    <property type="molecule type" value="Transcribed_RNA"/>
</dbReference>
<evidence type="ECO:0000256" key="1">
    <source>
        <dbReference type="ARBA" id="ARBA00004323"/>
    </source>
</evidence>
<evidence type="ECO:0000256" key="2">
    <source>
        <dbReference type="ARBA" id="ARBA00009003"/>
    </source>
</evidence>
<organism evidence="8">
    <name type="scientific">Photinus pyralis</name>
    <name type="common">Common eastern firefly</name>
    <name type="synonym">Lampyris pyralis</name>
    <dbReference type="NCBI Taxonomy" id="7054"/>
    <lineage>
        <taxon>Eukaryota</taxon>
        <taxon>Metazoa</taxon>
        <taxon>Ecdysozoa</taxon>
        <taxon>Arthropoda</taxon>
        <taxon>Hexapoda</taxon>
        <taxon>Insecta</taxon>
        <taxon>Pterygota</taxon>
        <taxon>Neoptera</taxon>
        <taxon>Endopterygota</taxon>
        <taxon>Coleoptera</taxon>
        <taxon>Polyphaga</taxon>
        <taxon>Elateriformia</taxon>
        <taxon>Elateroidea</taxon>
        <taxon>Lampyridae</taxon>
        <taxon>Lampyrinae</taxon>
        <taxon>Photinus</taxon>
    </lineage>
</organism>
<evidence type="ECO:0000256" key="3">
    <source>
        <dbReference type="ARBA" id="ARBA00022676"/>
    </source>
</evidence>
<evidence type="ECO:0000256" key="5">
    <source>
        <dbReference type="ARBA" id="ARBA00023034"/>
    </source>
</evidence>
<dbReference type="InterPro" id="IPR051981">
    <property type="entry name" value="Glycosyltransf_32"/>
</dbReference>
<keyword evidence="5" id="KW-0333">Golgi apparatus</keyword>
<dbReference type="Pfam" id="PF04488">
    <property type="entry name" value="Gly_transf_sug"/>
    <property type="match status" value="1"/>
</dbReference>
<comment type="subcellular location">
    <subcellularLocation>
        <location evidence="1">Golgi apparatus membrane</location>
        <topology evidence="1">Single-pass type II membrane protein</topology>
    </subcellularLocation>
</comment>
<dbReference type="SUPFAM" id="SSF53448">
    <property type="entry name" value="Nucleotide-diphospho-sugar transferases"/>
    <property type="match status" value="1"/>
</dbReference>
<proteinExistence type="inferred from homology"/>
<dbReference type="InterPro" id="IPR007577">
    <property type="entry name" value="GlycoTrfase_DXD_sugar-bd_CS"/>
</dbReference>
<dbReference type="GO" id="GO:0000139">
    <property type="term" value="C:Golgi membrane"/>
    <property type="evidence" value="ECO:0007669"/>
    <property type="project" value="UniProtKB-SubCell"/>
</dbReference>
<dbReference type="PANTHER" id="PTHR12042:SF21">
    <property type="entry name" value="ALPHA1,4-GALACTOSYLTRANSFERASE 1-RELATED"/>
    <property type="match status" value="1"/>
</dbReference>
<feature type="domain" description="Alpha 1,4-glycosyltransferase" evidence="7">
    <location>
        <begin position="214"/>
        <end position="334"/>
    </location>
</feature>
<dbReference type="InterPro" id="IPR029044">
    <property type="entry name" value="Nucleotide-diphossugar_trans"/>
</dbReference>
<protein>
    <recommendedName>
        <fullName evidence="7">Alpha 1,4-glycosyltransferase domain-containing protein</fullName>
    </recommendedName>
</protein>
<comment type="similarity">
    <text evidence="2">Belongs to the glycosyltransferase 32 family.</text>
</comment>
<keyword evidence="3" id="KW-0328">Glycosyltransferase</keyword>
<sequence>MEKLLLLFFTITVIGMVYYVHLHPSSKESKIASLACYVAGGIRLPDLFEMKTPPDNSIYFIDTSCKSFTEGAVSIDPRQACAVESAALSNPDYQTYLLYTSSGFIGDESTLSGKLLHTLTEIKNVKLLWLNFTRLLEGTIVEDLYTSGKIQSSKFPVNTASNIASLLLLLKFGGIYLDLDFVIIRPFDDLASNFAVAESESVVNNAILRSNLNDSGQEFIRSCLEELRGNAWGQNGPEIVTKVLEKMCNVTEINEMYQKNCSGVTVYPPDYFYPIDYKRWKLYFDSGHKNDLYHILASHGIRVWNMLSKDARSDSEESIYRAIAKAYCPQVYSIASEYF</sequence>
<evidence type="ECO:0000259" key="7">
    <source>
        <dbReference type="Pfam" id="PF04572"/>
    </source>
</evidence>
<evidence type="ECO:0000313" key="8">
    <source>
        <dbReference type="EMBL" id="JAV84458.1"/>
    </source>
</evidence>
<accession>A0A1Y1MHK1</accession>
<dbReference type="GO" id="GO:0006688">
    <property type="term" value="P:glycosphingolipid biosynthetic process"/>
    <property type="evidence" value="ECO:0007669"/>
    <property type="project" value="TreeGrafter"/>
</dbReference>
<dbReference type="AlphaFoldDB" id="A0A1Y1MHK1"/>
<keyword evidence="4" id="KW-0808">Transferase</keyword>
<evidence type="ECO:0000256" key="4">
    <source>
        <dbReference type="ARBA" id="ARBA00022679"/>
    </source>
</evidence>
<evidence type="ECO:0000256" key="6">
    <source>
        <dbReference type="ARBA" id="ARBA00023136"/>
    </source>
</evidence>
<name>A0A1Y1MHK1_PHOPY</name>
<dbReference type="Pfam" id="PF04572">
    <property type="entry name" value="Gb3_synth"/>
    <property type="match status" value="1"/>
</dbReference>
<keyword evidence="6" id="KW-0472">Membrane</keyword>
<dbReference type="PANTHER" id="PTHR12042">
    <property type="entry name" value="LACTOSYLCERAMIDE 4-ALPHA-GALACTOSYLTRANSFERASE ALPHA- 1,4-GALACTOSYLTRANSFERASE"/>
    <property type="match status" value="1"/>
</dbReference>
<reference evidence="8" key="1">
    <citation type="journal article" date="2016" name="Sci. Rep.">
        <title>Molecular characterization of firefly nuptial gifts: a multi-omics approach sheds light on postcopulatory sexual selection.</title>
        <authorList>
            <person name="Al-Wathiqui N."/>
            <person name="Fallon T.R."/>
            <person name="South A."/>
            <person name="Weng J.K."/>
            <person name="Lewis S.M."/>
        </authorList>
    </citation>
    <scope>NUCLEOTIDE SEQUENCE</scope>
</reference>
<dbReference type="GO" id="GO:0016758">
    <property type="term" value="F:hexosyltransferase activity"/>
    <property type="evidence" value="ECO:0007669"/>
    <property type="project" value="TreeGrafter"/>
</dbReference>